<dbReference type="Proteomes" id="UP000435112">
    <property type="component" value="Unassembled WGS sequence"/>
</dbReference>
<name>A0A6A3HKE4_9STRA</name>
<evidence type="ECO:0000313" key="1">
    <source>
        <dbReference type="EMBL" id="KAE8969235.1"/>
    </source>
</evidence>
<evidence type="ECO:0000313" key="3">
    <source>
        <dbReference type="EMBL" id="KAE9287312.1"/>
    </source>
</evidence>
<comment type="caution">
    <text evidence="1">The sequence shown here is derived from an EMBL/GenBank/DDBJ whole genome shotgun (WGS) entry which is preliminary data.</text>
</comment>
<dbReference type="Proteomes" id="UP000429607">
    <property type="component" value="Unassembled WGS sequence"/>
</dbReference>
<reference evidence="4 6" key="1">
    <citation type="submission" date="2018-09" db="EMBL/GenBank/DDBJ databases">
        <title>Genomic investigation of the strawberry pathogen Phytophthora fragariae indicates pathogenicity is determined by transcriptional variation in three key races.</title>
        <authorList>
            <person name="Adams T.M."/>
            <person name="Armitage A.D."/>
            <person name="Sobczyk M.K."/>
            <person name="Bates H.J."/>
            <person name="Dunwell J.M."/>
            <person name="Nellist C.F."/>
            <person name="Harrison R.J."/>
        </authorList>
    </citation>
    <scope>NUCLEOTIDE SEQUENCE [LARGE SCALE GENOMIC DNA]</scope>
    <source>
        <strain evidence="1 4">SCRP249</strain>
        <strain evidence="2 6">SCRP324</strain>
        <strain evidence="3 5">SCRP333</strain>
    </source>
</reference>
<evidence type="ECO:0000313" key="2">
    <source>
        <dbReference type="EMBL" id="KAE9023107.1"/>
    </source>
</evidence>
<dbReference type="OrthoDB" id="10269606at2759"/>
<sequence length="56" mass="6140">MTRRSVAWRSGRKVTSAGSLCWCTLSDSLTERKLQAATHIYLGRVTGSDFSLGGTY</sequence>
<proteinExistence type="predicted"/>
<keyword evidence="5" id="KW-1185">Reference proteome</keyword>
<protein>
    <submittedName>
        <fullName evidence="1">Uncharacterized protein</fullName>
    </submittedName>
</protein>
<evidence type="ECO:0000313" key="5">
    <source>
        <dbReference type="Proteomes" id="UP000434957"/>
    </source>
</evidence>
<dbReference type="EMBL" id="QXFU01000720">
    <property type="protein sequence ID" value="KAE9023107.1"/>
    <property type="molecule type" value="Genomic_DNA"/>
</dbReference>
<evidence type="ECO:0000313" key="4">
    <source>
        <dbReference type="Proteomes" id="UP000429607"/>
    </source>
</evidence>
<gene>
    <name evidence="1" type="ORF">PR001_g27561</name>
    <name evidence="2" type="ORF">PR002_g11784</name>
    <name evidence="3" type="ORF">PR003_g26084</name>
</gene>
<dbReference type="EMBL" id="QXFV01004510">
    <property type="protein sequence ID" value="KAE8969235.1"/>
    <property type="molecule type" value="Genomic_DNA"/>
</dbReference>
<dbReference type="EMBL" id="QXFT01003288">
    <property type="protein sequence ID" value="KAE9287312.1"/>
    <property type="molecule type" value="Genomic_DNA"/>
</dbReference>
<organism evidence="1 4">
    <name type="scientific">Phytophthora rubi</name>
    <dbReference type="NCBI Taxonomy" id="129364"/>
    <lineage>
        <taxon>Eukaryota</taxon>
        <taxon>Sar</taxon>
        <taxon>Stramenopiles</taxon>
        <taxon>Oomycota</taxon>
        <taxon>Peronosporomycetes</taxon>
        <taxon>Peronosporales</taxon>
        <taxon>Peronosporaceae</taxon>
        <taxon>Phytophthora</taxon>
    </lineage>
</organism>
<accession>A0A6A3HKE4</accession>
<dbReference type="AlphaFoldDB" id="A0A6A3HKE4"/>
<evidence type="ECO:0000313" key="6">
    <source>
        <dbReference type="Proteomes" id="UP000435112"/>
    </source>
</evidence>
<dbReference type="Proteomes" id="UP000434957">
    <property type="component" value="Unassembled WGS sequence"/>
</dbReference>